<evidence type="ECO:0000256" key="1">
    <source>
        <dbReference type="SAM" id="Phobius"/>
    </source>
</evidence>
<dbReference type="Gramene" id="PRQ18893">
    <property type="protein sequence ID" value="PRQ18893"/>
    <property type="gene ID" value="RchiOBHm_Chr7g0211181"/>
</dbReference>
<reference evidence="2 3" key="1">
    <citation type="journal article" date="2018" name="Nat. Genet.">
        <title>The Rosa genome provides new insights in the design of modern roses.</title>
        <authorList>
            <person name="Bendahmane M."/>
        </authorList>
    </citation>
    <scope>NUCLEOTIDE SEQUENCE [LARGE SCALE GENOMIC DNA]</scope>
    <source>
        <strain evidence="3">cv. Old Blush</strain>
    </source>
</reference>
<gene>
    <name evidence="2" type="ORF">RchiOBHm_Chr7g0211181</name>
</gene>
<keyword evidence="1" id="KW-1133">Transmembrane helix</keyword>
<dbReference type="EMBL" id="PDCK01000045">
    <property type="protein sequence ID" value="PRQ18893.1"/>
    <property type="molecule type" value="Genomic_DNA"/>
</dbReference>
<evidence type="ECO:0000313" key="2">
    <source>
        <dbReference type="EMBL" id="PRQ18893.1"/>
    </source>
</evidence>
<keyword evidence="1" id="KW-0812">Transmembrane</keyword>
<comment type="caution">
    <text evidence="2">The sequence shown here is derived from an EMBL/GenBank/DDBJ whole genome shotgun (WGS) entry which is preliminary data.</text>
</comment>
<organism evidence="2 3">
    <name type="scientific">Rosa chinensis</name>
    <name type="common">China rose</name>
    <dbReference type="NCBI Taxonomy" id="74649"/>
    <lineage>
        <taxon>Eukaryota</taxon>
        <taxon>Viridiplantae</taxon>
        <taxon>Streptophyta</taxon>
        <taxon>Embryophyta</taxon>
        <taxon>Tracheophyta</taxon>
        <taxon>Spermatophyta</taxon>
        <taxon>Magnoliopsida</taxon>
        <taxon>eudicotyledons</taxon>
        <taxon>Gunneridae</taxon>
        <taxon>Pentapetalae</taxon>
        <taxon>rosids</taxon>
        <taxon>fabids</taxon>
        <taxon>Rosales</taxon>
        <taxon>Rosaceae</taxon>
        <taxon>Rosoideae</taxon>
        <taxon>Rosoideae incertae sedis</taxon>
        <taxon>Rosa</taxon>
    </lineage>
</organism>
<feature type="transmembrane region" description="Helical" evidence="1">
    <location>
        <begin position="20"/>
        <end position="37"/>
    </location>
</feature>
<sequence length="54" mass="6218">MLTYCKGNFFLVHFHPLMRYGYISLLDMFLVVMLLSCGNNNICGFNVCSPFTCE</sequence>
<dbReference type="AlphaFoldDB" id="A0A2P6PAE7"/>
<proteinExistence type="predicted"/>
<evidence type="ECO:0000313" key="3">
    <source>
        <dbReference type="Proteomes" id="UP000238479"/>
    </source>
</evidence>
<accession>A0A2P6PAE7</accession>
<keyword evidence="1" id="KW-0472">Membrane</keyword>
<protein>
    <submittedName>
        <fullName evidence="2">Uncharacterized protein</fullName>
    </submittedName>
</protein>
<name>A0A2P6PAE7_ROSCH</name>
<dbReference type="Proteomes" id="UP000238479">
    <property type="component" value="Chromosome 7"/>
</dbReference>
<keyword evidence="3" id="KW-1185">Reference proteome</keyword>